<evidence type="ECO:0000313" key="2">
    <source>
        <dbReference type="Proteomes" id="UP000530424"/>
    </source>
</evidence>
<dbReference type="AlphaFoldDB" id="A0A853C1L6"/>
<evidence type="ECO:0008006" key="3">
    <source>
        <dbReference type="Google" id="ProtNLM"/>
    </source>
</evidence>
<dbReference type="Proteomes" id="UP000530424">
    <property type="component" value="Unassembled WGS sequence"/>
</dbReference>
<dbReference type="EMBL" id="JACCFP010000001">
    <property type="protein sequence ID" value="NYJ00886.1"/>
    <property type="molecule type" value="Genomic_DNA"/>
</dbReference>
<gene>
    <name evidence="1" type="ORF">HNR19_001584</name>
</gene>
<proteinExistence type="predicted"/>
<accession>A0A853C1L6</accession>
<keyword evidence="2" id="KW-1185">Reference proteome</keyword>
<protein>
    <recommendedName>
        <fullName evidence="3">DUF2470 domain-containing protein</fullName>
    </recommendedName>
</protein>
<organism evidence="1 2">
    <name type="scientific">Nocardioides thalensis</name>
    <dbReference type="NCBI Taxonomy" id="1914755"/>
    <lineage>
        <taxon>Bacteria</taxon>
        <taxon>Bacillati</taxon>
        <taxon>Actinomycetota</taxon>
        <taxon>Actinomycetes</taxon>
        <taxon>Propionibacteriales</taxon>
        <taxon>Nocardioidaceae</taxon>
        <taxon>Nocardioides</taxon>
    </lineage>
</organism>
<evidence type="ECO:0000313" key="1">
    <source>
        <dbReference type="EMBL" id="NYJ00886.1"/>
    </source>
</evidence>
<reference evidence="1 2" key="1">
    <citation type="submission" date="2020-07" db="EMBL/GenBank/DDBJ databases">
        <title>Sequencing the genomes of 1000 actinobacteria strains.</title>
        <authorList>
            <person name="Klenk H.-P."/>
        </authorList>
    </citation>
    <scope>NUCLEOTIDE SEQUENCE [LARGE SCALE GENOMIC DNA]</scope>
    <source>
        <strain evidence="1 2">DSM 103833</strain>
    </source>
</reference>
<sequence length="251" mass="26823">MRMTHRGRTDTAPLAAAARSILACPDEVQLVVDGVDDIMAGLDPAGRQSTDDAAPLGMVDVDGHPVFSCPPDSALALAAVERRGALLTLTSGVGAPGSRERDAQLTIAGRLEATGTEQCECCDDVRATVTLQPSYVMVARPSQGSDLQLRVPLGEFCSPAHQLNRGFLQRSAEHANRCHQDELRRAVATTSGTRVSEIVGVQLADLRPERVDVRWVDLSGAHSRELVFPRAATTSRELGELLRSELHAGLC</sequence>
<comment type="caution">
    <text evidence="1">The sequence shown here is derived from an EMBL/GenBank/DDBJ whole genome shotgun (WGS) entry which is preliminary data.</text>
</comment>
<name>A0A853C1L6_9ACTN</name>
<dbReference type="RefSeq" id="WP_179667421.1">
    <property type="nucleotide sequence ID" value="NZ_JACCFP010000001.1"/>
</dbReference>